<evidence type="ECO:0000313" key="3">
    <source>
        <dbReference type="Proteomes" id="UP000314294"/>
    </source>
</evidence>
<organism evidence="2 3">
    <name type="scientific">Liparis tanakae</name>
    <name type="common">Tanaka's snailfish</name>
    <dbReference type="NCBI Taxonomy" id="230148"/>
    <lineage>
        <taxon>Eukaryota</taxon>
        <taxon>Metazoa</taxon>
        <taxon>Chordata</taxon>
        <taxon>Craniata</taxon>
        <taxon>Vertebrata</taxon>
        <taxon>Euteleostomi</taxon>
        <taxon>Actinopterygii</taxon>
        <taxon>Neopterygii</taxon>
        <taxon>Teleostei</taxon>
        <taxon>Neoteleostei</taxon>
        <taxon>Acanthomorphata</taxon>
        <taxon>Eupercaria</taxon>
        <taxon>Perciformes</taxon>
        <taxon>Cottioidei</taxon>
        <taxon>Cottales</taxon>
        <taxon>Liparidae</taxon>
        <taxon>Liparis</taxon>
    </lineage>
</organism>
<keyword evidence="3" id="KW-1185">Reference proteome</keyword>
<feature type="region of interest" description="Disordered" evidence="1">
    <location>
        <begin position="43"/>
        <end position="70"/>
    </location>
</feature>
<dbReference type="Proteomes" id="UP000314294">
    <property type="component" value="Unassembled WGS sequence"/>
</dbReference>
<gene>
    <name evidence="2" type="ORF">EYF80_066640</name>
</gene>
<comment type="caution">
    <text evidence="2">The sequence shown here is derived from an EMBL/GenBank/DDBJ whole genome shotgun (WGS) entry which is preliminary data.</text>
</comment>
<name>A0A4Z2E3V5_9TELE</name>
<sequence>MRAGLAIKREAEEWLRPALARHAVPPQALVGKAARQTVLHPVVCGGGDHQQDVPHDGTKEAPSHEAVHHE</sequence>
<protein>
    <submittedName>
        <fullName evidence="2">Uncharacterized protein</fullName>
    </submittedName>
</protein>
<proteinExistence type="predicted"/>
<evidence type="ECO:0000313" key="2">
    <source>
        <dbReference type="EMBL" id="TNN23240.1"/>
    </source>
</evidence>
<evidence type="ECO:0000256" key="1">
    <source>
        <dbReference type="SAM" id="MobiDB-lite"/>
    </source>
</evidence>
<accession>A0A4Z2E3V5</accession>
<dbReference type="AlphaFoldDB" id="A0A4Z2E3V5"/>
<reference evidence="2 3" key="1">
    <citation type="submission" date="2019-03" db="EMBL/GenBank/DDBJ databases">
        <title>First draft genome of Liparis tanakae, snailfish: a comprehensive survey of snailfish specific genes.</title>
        <authorList>
            <person name="Kim W."/>
            <person name="Song I."/>
            <person name="Jeong J.-H."/>
            <person name="Kim D."/>
            <person name="Kim S."/>
            <person name="Ryu S."/>
            <person name="Song J.Y."/>
            <person name="Lee S.K."/>
        </authorList>
    </citation>
    <scope>NUCLEOTIDE SEQUENCE [LARGE SCALE GENOMIC DNA]</scope>
    <source>
        <tissue evidence="2">Muscle</tissue>
    </source>
</reference>
<dbReference type="EMBL" id="SRLO01019227">
    <property type="protein sequence ID" value="TNN23240.1"/>
    <property type="molecule type" value="Genomic_DNA"/>
</dbReference>
<feature type="compositionally biased region" description="Basic and acidic residues" evidence="1">
    <location>
        <begin position="49"/>
        <end position="70"/>
    </location>
</feature>